<dbReference type="Pfam" id="PF02042">
    <property type="entry name" value="RWP-RK"/>
    <property type="match status" value="1"/>
</dbReference>
<dbReference type="InterPro" id="IPR003035">
    <property type="entry name" value="RWP-RK_dom"/>
</dbReference>
<evidence type="ECO:0000313" key="10">
    <source>
        <dbReference type="Proteomes" id="UP001146120"/>
    </source>
</evidence>
<evidence type="ECO:0000313" key="9">
    <source>
        <dbReference type="EMBL" id="DAZ98471.1"/>
    </source>
</evidence>
<keyword evidence="2" id="KW-0805">Transcription regulation</keyword>
<evidence type="ECO:0000256" key="2">
    <source>
        <dbReference type="ARBA" id="ARBA00023015"/>
    </source>
</evidence>
<keyword evidence="5" id="KW-0804">Transcription</keyword>
<feature type="region of interest" description="Disordered" evidence="7">
    <location>
        <begin position="165"/>
        <end position="200"/>
    </location>
</feature>
<keyword evidence="6" id="KW-0539">Nucleus</keyword>
<dbReference type="PROSITE" id="PS51519">
    <property type="entry name" value="RWP_RK"/>
    <property type="match status" value="1"/>
</dbReference>
<evidence type="ECO:0000256" key="1">
    <source>
        <dbReference type="ARBA" id="ARBA00004049"/>
    </source>
</evidence>
<feature type="compositionally biased region" description="Low complexity" evidence="7">
    <location>
        <begin position="34"/>
        <end position="45"/>
    </location>
</feature>
<organism evidence="9 10">
    <name type="scientific">Lagenidium giganteum</name>
    <dbReference type="NCBI Taxonomy" id="4803"/>
    <lineage>
        <taxon>Eukaryota</taxon>
        <taxon>Sar</taxon>
        <taxon>Stramenopiles</taxon>
        <taxon>Oomycota</taxon>
        <taxon>Peronosporomycetes</taxon>
        <taxon>Pythiales</taxon>
        <taxon>Pythiaceae</taxon>
    </lineage>
</organism>
<keyword evidence="10" id="KW-1185">Reference proteome</keyword>
<proteinExistence type="predicted"/>
<dbReference type="Proteomes" id="UP001146120">
    <property type="component" value="Unassembled WGS sequence"/>
</dbReference>
<dbReference type="PANTHER" id="PTHR46373:SF2">
    <property type="entry name" value="RWP-RK DOMAIN-CONTAINING PROTEIN"/>
    <property type="match status" value="1"/>
</dbReference>
<evidence type="ECO:0000256" key="4">
    <source>
        <dbReference type="ARBA" id="ARBA00023125"/>
    </source>
</evidence>
<evidence type="ECO:0000256" key="5">
    <source>
        <dbReference type="ARBA" id="ARBA00023163"/>
    </source>
</evidence>
<reference evidence="9" key="1">
    <citation type="submission" date="2022-11" db="EMBL/GenBank/DDBJ databases">
        <authorList>
            <person name="Morgan W.R."/>
            <person name="Tartar A."/>
        </authorList>
    </citation>
    <scope>NUCLEOTIDE SEQUENCE</scope>
    <source>
        <strain evidence="9">ARSEF 373</strain>
    </source>
</reference>
<reference evidence="9" key="2">
    <citation type="journal article" date="2023" name="Microbiol Resour">
        <title>Decontamination and Annotation of the Draft Genome Sequence of the Oomycete Lagenidium giganteum ARSEF 373.</title>
        <authorList>
            <person name="Morgan W.R."/>
            <person name="Tartar A."/>
        </authorList>
    </citation>
    <scope>NUCLEOTIDE SEQUENCE</scope>
    <source>
        <strain evidence="9">ARSEF 373</strain>
    </source>
</reference>
<dbReference type="GO" id="GO:0003677">
    <property type="term" value="F:DNA binding"/>
    <property type="evidence" value="ECO:0007669"/>
    <property type="project" value="UniProtKB-KW"/>
</dbReference>
<accession>A0AAV2YY09</accession>
<evidence type="ECO:0000256" key="3">
    <source>
        <dbReference type="ARBA" id="ARBA00023054"/>
    </source>
</evidence>
<feature type="domain" description="RWP-RK" evidence="8">
    <location>
        <begin position="61"/>
        <end position="147"/>
    </location>
</feature>
<keyword evidence="3" id="KW-0175">Coiled coil</keyword>
<dbReference type="InterPro" id="IPR044607">
    <property type="entry name" value="RKD-like"/>
</dbReference>
<evidence type="ECO:0000256" key="7">
    <source>
        <dbReference type="SAM" id="MobiDB-lite"/>
    </source>
</evidence>
<evidence type="ECO:0000256" key="6">
    <source>
        <dbReference type="ARBA" id="ARBA00023242"/>
    </source>
</evidence>
<dbReference type="PANTHER" id="PTHR46373">
    <property type="entry name" value="PROTEIN RKD4"/>
    <property type="match status" value="1"/>
</dbReference>
<comment type="function">
    <text evidence="1">Putative transcription factor.</text>
</comment>
<evidence type="ECO:0000259" key="8">
    <source>
        <dbReference type="PROSITE" id="PS51519"/>
    </source>
</evidence>
<dbReference type="GO" id="GO:0003700">
    <property type="term" value="F:DNA-binding transcription factor activity"/>
    <property type="evidence" value="ECO:0007669"/>
    <property type="project" value="InterPro"/>
</dbReference>
<sequence>MIPSRKRGFVYDDDSDNQNDNTKRFKQKDDDDVSSSAPSSPRRVVSPPPHTPAMAPANHVLSLTPTKKGAKPNMSASSSISLEMLRPHFEKPLAQVAKAFGICVTLLKKICRKHGIARWPHRQITGLRKSIASMEHAIGYFEGARRESYAEQLEKQKSKLAALLEDPTRFGSMGSSDEDGAEPAQEAQAPTKALPSPATQVPAYYPTQSYDYPTHQSSQFISCTPVVTEARPMGIPRPSGPIVPPPQRLFNRLDQTRMQPQPAMSLPPLRNGCQPKLPPISSLIANRW</sequence>
<dbReference type="EMBL" id="DAKRPA010000105">
    <property type="protein sequence ID" value="DAZ98471.1"/>
    <property type="molecule type" value="Genomic_DNA"/>
</dbReference>
<comment type="caution">
    <text evidence="9">The sequence shown here is derived from an EMBL/GenBank/DDBJ whole genome shotgun (WGS) entry which is preliminary data.</text>
</comment>
<protein>
    <recommendedName>
        <fullName evidence="8">RWP-RK domain-containing protein</fullName>
    </recommendedName>
</protein>
<gene>
    <name evidence="9" type="ORF">N0F65_004908</name>
</gene>
<keyword evidence="4" id="KW-0238">DNA-binding</keyword>
<name>A0AAV2YY09_9STRA</name>
<dbReference type="AlphaFoldDB" id="A0AAV2YY09"/>
<feature type="region of interest" description="Disordered" evidence="7">
    <location>
        <begin position="1"/>
        <end position="57"/>
    </location>
</feature>